<dbReference type="EMBL" id="SMKR01000139">
    <property type="protein sequence ID" value="TDD18121.1"/>
    <property type="molecule type" value="Genomic_DNA"/>
</dbReference>
<feature type="region of interest" description="Disordered" evidence="1">
    <location>
        <begin position="25"/>
        <end position="59"/>
    </location>
</feature>
<evidence type="ECO:0008006" key="4">
    <source>
        <dbReference type="Google" id="ProtNLM"/>
    </source>
</evidence>
<feature type="compositionally biased region" description="Low complexity" evidence="1">
    <location>
        <begin position="31"/>
        <end position="55"/>
    </location>
</feature>
<dbReference type="AlphaFoldDB" id="A0A4R4WIB6"/>
<gene>
    <name evidence="2" type="ORF">E1218_26585</name>
</gene>
<reference evidence="2 3" key="1">
    <citation type="submission" date="2019-02" db="EMBL/GenBank/DDBJ databases">
        <title>Draft genome sequences of novel Actinobacteria.</title>
        <authorList>
            <person name="Sahin N."/>
            <person name="Ay H."/>
            <person name="Saygin H."/>
        </authorList>
    </citation>
    <scope>NUCLEOTIDE SEQUENCE [LARGE SCALE GENOMIC DNA]</scope>
    <source>
        <strain evidence="2 3">16K104</strain>
    </source>
</reference>
<evidence type="ECO:0000313" key="3">
    <source>
        <dbReference type="Proteomes" id="UP000295172"/>
    </source>
</evidence>
<sequence length="174" mass="17614">MRNLSRYTVVAAVAGLVLTGCGNESDGAGGTPSSPSAPASTPSPTLPTATESSPAGDGLPLIVTRTGGFAGFDDKVVIGTDGVATVSSRGKETVRCKLDPSLLATISAAAQQVDWAALPVVKPTVRHPDDMIVAVTANGRTARLEEPKVKPMSAPVSTLLTEAKIPPGDLCKPV</sequence>
<evidence type="ECO:0000256" key="1">
    <source>
        <dbReference type="SAM" id="MobiDB-lite"/>
    </source>
</evidence>
<dbReference type="RefSeq" id="WP_132324837.1">
    <property type="nucleotide sequence ID" value="NZ_SMKR01000139.1"/>
</dbReference>
<accession>A0A4R4WIB6</accession>
<dbReference type="OrthoDB" id="4871540at2"/>
<comment type="caution">
    <text evidence="2">The sequence shown here is derived from an EMBL/GenBank/DDBJ whole genome shotgun (WGS) entry which is preliminary data.</text>
</comment>
<organism evidence="2 3">
    <name type="scientific">Kribbella turkmenica</name>
    <dbReference type="NCBI Taxonomy" id="2530375"/>
    <lineage>
        <taxon>Bacteria</taxon>
        <taxon>Bacillati</taxon>
        <taxon>Actinomycetota</taxon>
        <taxon>Actinomycetes</taxon>
        <taxon>Propionibacteriales</taxon>
        <taxon>Kribbellaceae</taxon>
        <taxon>Kribbella</taxon>
    </lineage>
</organism>
<keyword evidence="3" id="KW-1185">Reference proteome</keyword>
<name>A0A4R4WIB6_9ACTN</name>
<dbReference type="PROSITE" id="PS51257">
    <property type="entry name" value="PROKAR_LIPOPROTEIN"/>
    <property type="match status" value="1"/>
</dbReference>
<evidence type="ECO:0000313" key="2">
    <source>
        <dbReference type="EMBL" id="TDD18121.1"/>
    </source>
</evidence>
<dbReference type="Proteomes" id="UP000295172">
    <property type="component" value="Unassembled WGS sequence"/>
</dbReference>
<proteinExistence type="predicted"/>
<protein>
    <recommendedName>
        <fullName evidence="4">Lipoprotein</fullName>
    </recommendedName>
</protein>